<organism evidence="1">
    <name type="scientific">Rhizophora mucronata</name>
    <name type="common">Asiatic mangrove</name>
    <dbReference type="NCBI Taxonomy" id="61149"/>
    <lineage>
        <taxon>Eukaryota</taxon>
        <taxon>Viridiplantae</taxon>
        <taxon>Streptophyta</taxon>
        <taxon>Embryophyta</taxon>
        <taxon>Tracheophyta</taxon>
        <taxon>Spermatophyta</taxon>
        <taxon>Magnoliopsida</taxon>
        <taxon>eudicotyledons</taxon>
        <taxon>Gunneridae</taxon>
        <taxon>Pentapetalae</taxon>
        <taxon>rosids</taxon>
        <taxon>fabids</taxon>
        <taxon>Malpighiales</taxon>
        <taxon>Rhizophoraceae</taxon>
        <taxon>Rhizophora</taxon>
    </lineage>
</organism>
<dbReference type="AlphaFoldDB" id="A0A2P2QEQ9"/>
<accession>A0A2P2QEQ9</accession>
<sequence length="25" mass="2805">MFSESCLPLREMGRGATYVLVKFVA</sequence>
<dbReference type="EMBL" id="GGEC01084952">
    <property type="protein sequence ID" value="MBX65436.1"/>
    <property type="molecule type" value="Transcribed_RNA"/>
</dbReference>
<name>A0A2P2QEQ9_RHIMU</name>
<evidence type="ECO:0000313" key="1">
    <source>
        <dbReference type="EMBL" id="MBX65436.1"/>
    </source>
</evidence>
<proteinExistence type="predicted"/>
<protein>
    <submittedName>
        <fullName evidence="1">Uncharacterized protein</fullName>
    </submittedName>
</protein>
<reference evidence="1" key="1">
    <citation type="submission" date="2018-02" db="EMBL/GenBank/DDBJ databases">
        <title>Rhizophora mucronata_Transcriptome.</title>
        <authorList>
            <person name="Meera S.P."/>
            <person name="Sreeshan A."/>
            <person name="Augustine A."/>
        </authorList>
    </citation>
    <scope>NUCLEOTIDE SEQUENCE</scope>
    <source>
        <tissue evidence="1">Leaf</tissue>
    </source>
</reference>